<sequence length="105" mass="11746">MTPPTQNRPNGTPNVQAECFSKVLDMVCTLRSFDQHVLQVNFHGFVDLHLVNFIHKHLVGCSSVFITVGPSLDDERCLRLVILMHQDLIIVEVGVHEAEQLIVGS</sequence>
<reference evidence="1 2" key="1">
    <citation type="journal article" date="2022" name="G3 (Bethesda)">
        <title>Whole-genome sequence and methylome profiling of the almond [Prunus dulcis (Mill.) D.A. Webb] cultivar 'Nonpareil'.</title>
        <authorList>
            <person name="D'Amico-Willman K.M."/>
            <person name="Ouma W.Z."/>
            <person name="Meulia T."/>
            <person name="Sideli G.M."/>
            <person name="Gradziel T.M."/>
            <person name="Fresnedo-Ramirez J."/>
        </authorList>
    </citation>
    <scope>NUCLEOTIDE SEQUENCE [LARGE SCALE GENOMIC DNA]</scope>
    <source>
        <strain evidence="1">Clone GOH B32 T37-40</strain>
    </source>
</reference>
<accession>A0AAD4UUZ4</accession>
<gene>
    <name evidence="1" type="ORF">L3X38_042332</name>
</gene>
<organism evidence="1 2">
    <name type="scientific">Prunus dulcis</name>
    <name type="common">Almond</name>
    <name type="synonym">Amygdalus dulcis</name>
    <dbReference type="NCBI Taxonomy" id="3755"/>
    <lineage>
        <taxon>Eukaryota</taxon>
        <taxon>Viridiplantae</taxon>
        <taxon>Streptophyta</taxon>
        <taxon>Embryophyta</taxon>
        <taxon>Tracheophyta</taxon>
        <taxon>Spermatophyta</taxon>
        <taxon>Magnoliopsida</taxon>
        <taxon>eudicotyledons</taxon>
        <taxon>Gunneridae</taxon>
        <taxon>Pentapetalae</taxon>
        <taxon>rosids</taxon>
        <taxon>fabids</taxon>
        <taxon>Rosales</taxon>
        <taxon>Rosaceae</taxon>
        <taxon>Amygdaloideae</taxon>
        <taxon>Amygdaleae</taxon>
        <taxon>Prunus</taxon>
    </lineage>
</organism>
<name>A0AAD4UUZ4_PRUDU</name>
<evidence type="ECO:0000313" key="1">
    <source>
        <dbReference type="EMBL" id="KAI5313158.1"/>
    </source>
</evidence>
<dbReference type="EMBL" id="JAJFAZ020000008">
    <property type="protein sequence ID" value="KAI5313158.1"/>
    <property type="molecule type" value="Genomic_DNA"/>
</dbReference>
<evidence type="ECO:0000313" key="2">
    <source>
        <dbReference type="Proteomes" id="UP001054821"/>
    </source>
</evidence>
<keyword evidence="2" id="KW-1185">Reference proteome</keyword>
<protein>
    <submittedName>
        <fullName evidence="1">Uncharacterized protein</fullName>
    </submittedName>
</protein>
<dbReference type="Proteomes" id="UP001054821">
    <property type="component" value="Chromosome 8"/>
</dbReference>
<proteinExistence type="predicted"/>
<dbReference type="AlphaFoldDB" id="A0AAD4UUZ4"/>
<comment type="caution">
    <text evidence="1">The sequence shown here is derived from an EMBL/GenBank/DDBJ whole genome shotgun (WGS) entry which is preliminary data.</text>
</comment>